<dbReference type="EMBL" id="LLXE01000207">
    <property type="protein sequence ID" value="KUM59772.1"/>
    <property type="molecule type" value="Genomic_DNA"/>
</dbReference>
<evidence type="ECO:0000313" key="2">
    <source>
        <dbReference type="EMBL" id="KUM59772.1"/>
    </source>
</evidence>
<sequence length="63" mass="7749">RVYRERERERERERSERKVREVRDGRNGLIPLFTISIYLYILWERSRSAFGFEFLLQSDEAPA</sequence>
<feature type="transmembrane region" description="Helical" evidence="1">
    <location>
        <begin position="27"/>
        <end position="43"/>
    </location>
</feature>
<accession>A0A101MFS9</accession>
<organism evidence="2 3">
    <name type="scientific">Penicillium freii</name>
    <dbReference type="NCBI Taxonomy" id="48697"/>
    <lineage>
        <taxon>Eukaryota</taxon>
        <taxon>Fungi</taxon>
        <taxon>Dikarya</taxon>
        <taxon>Ascomycota</taxon>
        <taxon>Pezizomycotina</taxon>
        <taxon>Eurotiomycetes</taxon>
        <taxon>Eurotiomycetidae</taxon>
        <taxon>Eurotiales</taxon>
        <taxon>Aspergillaceae</taxon>
        <taxon>Penicillium</taxon>
    </lineage>
</organism>
<proteinExistence type="predicted"/>
<gene>
    <name evidence="2" type="ORF">ACN42_g7364</name>
</gene>
<keyword evidence="1" id="KW-1133">Transmembrane helix</keyword>
<name>A0A101MFS9_PENFR</name>
<evidence type="ECO:0000256" key="1">
    <source>
        <dbReference type="SAM" id="Phobius"/>
    </source>
</evidence>
<keyword evidence="3" id="KW-1185">Reference proteome</keyword>
<protein>
    <submittedName>
        <fullName evidence="2">Uncharacterized protein</fullName>
    </submittedName>
</protein>
<feature type="non-terminal residue" evidence="2">
    <location>
        <position position="1"/>
    </location>
</feature>
<evidence type="ECO:0000313" key="3">
    <source>
        <dbReference type="Proteomes" id="UP000055045"/>
    </source>
</evidence>
<reference evidence="2 3" key="1">
    <citation type="submission" date="2015-10" db="EMBL/GenBank/DDBJ databases">
        <title>Genome sequencing of Penicillium freii.</title>
        <authorList>
            <person name="Nguyen H.D."/>
            <person name="Visagie C.M."/>
            <person name="Seifert K.A."/>
        </authorList>
    </citation>
    <scope>NUCLEOTIDE SEQUENCE [LARGE SCALE GENOMIC DNA]</scope>
    <source>
        <strain evidence="2 3">DAOM 242723</strain>
    </source>
</reference>
<dbReference type="AlphaFoldDB" id="A0A101MFS9"/>
<keyword evidence="1" id="KW-0812">Transmembrane</keyword>
<keyword evidence="1" id="KW-0472">Membrane</keyword>
<comment type="caution">
    <text evidence="2">The sequence shown here is derived from an EMBL/GenBank/DDBJ whole genome shotgun (WGS) entry which is preliminary data.</text>
</comment>
<dbReference type="Proteomes" id="UP000055045">
    <property type="component" value="Unassembled WGS sequence"/>
</dbReference>